<comment type="caution">
    <text evidence="6">The sequence shown here is derived from an EMBL/GenBank/DDBJ whole genome shotgun (WGS) entry which is preliminary data.</text>
</comment>
<proteinExistence type="predicted"/>
<accession>A0AAE0GWX7</accession>
<dbReference type="PROSITE" id="PS50199">
    <property type="entry name" value="ZF_RANBP2_2"/>
    <property type="match status" value="1"/>
</dbReference>
<feature type="domain" description="RanBP2-type" evidence="5">
    <location>
        <begin position="68"/>
        <end position="97"/>
    </location>
</feature>
<dbReference type="AlphaFoldDB" id="A0AAE0GWX7"/>
<organism evidence="6 7">
    <name type="scientific">Cymbomonas tetramitiformis</name>
    <dbReference type="NCBI Taxonomy" id="36881"/>
    <lineage>
        <taxon>Eukaryota</taxon>
        <taxon>Viridiplantae</taxon>
        <taxon>Chlorophyta</taxon>
        <taxon>Pyramimonadophyceae</taxon>
        <taxon>Pyramimonadales</taxon>
        <taxon>Pyramimonadaceae</taxon>
        <taxon>Cymbomonas</taxon>
    </lineage>
</organism>
<keyword evidence="3" id="KW-0862">Zinc</keyword>
<keyword evidence="7" id="KW-1185">Reference proteome</keyword>
<dbReference type="Pfam" id="PF00641">
    <property type="entry name" value="Zn_ribbon_RanBP"/>
    <property type="match status" value="1"/>
</dbReference>
<evidence type="ECO:0000256" key="2">
    <source>
        <dbReference type="ARBA" id="ARBA00022771"/>
    </source>
</evidence>
<dbReference type="GO" id="GO:0008270">
    <property type="term" value="F:zinc ion binding"/>
    <property type="evidence" value="ECO:0007669"/>
    <property type="project" value="UniProtKB-KW"/>
</dbReference>
<protein>
    <recommendedName>
        <fullName evidence="5">RanBP2-type domain-containing protein</fullName>
    </recommendedName>
</protein>
<evidence type="ECO:0000256" key="3">
    <source>
        <dbReference type="ARBA" id="ARBA00022833"/>
    </source>
</evidence>
<dbReference type="PROSITE" id="PS01358">
    <property type="entry name" value="ZF_RANBP2_1"/>
    <property type="match status" value="1"/>
</dbReference>
<name>A0AAE0GWX7_9CHLO</name>
<reference evidence="6 7" key="1">
    <citation type="journal article" date="2015" name="Genome Biol. Evol.">
        <title>Comparative Genomics of a Bacterivorous Green Alga Reveals Evolutionary Causalities and Consequences of Phago-Mixotrophic Mode of Nutrition.</title>
        <authorList>
            <person name="Burns J.A."/>
            <person name="Paasch A."/>
            <person name="Narechania A."/>
            <person name="Kim E."/>
        </authorList>
    </citation>
    <scope>NUCLEOTIDE SEQUENCE [LARGE SCALE GENOMIC DNA]</scope>
    <source>
        <strain evidence="6 7">PLY_AMNH</strain>
    </source>
</reference>
<gene>
    <name evidence="6" type="ORF">CYMTET_6776</name>
</gene>
<dbReference type="InterPro" id="IPR001876">
    <property type="entry name" value="Znf_RanBP2"/>
</dbReference>
<evidence type="ECO:0000313" key="7">
    <source>
        <dbReference type="Proteomes" id="UP001190700"/>
    </source>
</evidence>
<sequence>MLCRLHFCVFHCEASHLRVPTWHATQVSPQRVLVWHAAEASLLCAHTACCAGDPGAAHGDRRPPTPGVKGNWECKGCNNINFPRRTNCLRCHTARDEEAEKIVQDYVKGIIEQAQAR</sequence>
<evidence type="ECO:0000259" key="5">
    <source>
        <dbReference type="PROSITE" id="PS50199"/>
    </source>
</evidence>
<dbReference type="SUPFAM" id="SSF90209">
    <property type="entry name" value="Ran binding protein zinc finger-like"/>
    <property type="match status" value="1"/>
</dbReference>
<dbReference type="Proteomes" id="UP001190700">
    <property type="component" value="Unassembled WGS sequence"/>
</dbReference>
<dbReference type="SMART" id="SM00547">
    <property type="entry name" value="ZnF_RBZ"/>
    <property type="match status" value="1"/>
</dbReference>
<dbReference type="InterPro" id="IPR036443">
    <property type="entry name" value="Znf_RanBP2_sf"/>
</dbReference>
<evidence type="ECO:0000256" key="1">
    <source>
        <dbReference type="ARBA" id="ARBA00022723"/>
    </source>
</evidence>
<keyword evidence="1" id="KW-0479">Metal-binding</keyword>
<evidence type="ECO:0000313" key="6">
    <source>
        <dbReference type="EMBL" id="KAK3285626.1"/>
    </source>
</evidence>
<dbReference type="Gene3D" id="4.10.1060.10">
    <property type="entry name" value="Zinc finger, RanBP2-type"/>
    <property type="match status" value="1"/>
</dbReference>
<dbReference type="EMBL" id="LGRX02001736">
    <property type="protein sequence ID" value="KAK3285626.1"/>
    <property type="molecule type" value="Genomic_DNA"/>
</dbReference>
<keyword evidence="2 4" id="KW-0863">Zinc-finger</keyword>
<evidence type="ECO:0000256" key="4">
    <source>
        <dbReference type="PROSITE-ProRule" id="PRU00322"/>
    </source>
</evidence>